<dbReference type="AlphaFoldDB" id="A0A942V2Y6"/>
<accession>A0A942V2Y6</accession>
<evidence type="ECO:0000313" key="2">
    <source>
        <dbReference type="Proteomes" id="UP000724672"/>
    </source>
</evidence>
<name>A0A942V2Y6_9FIRM</name>
<sequence length="456" mass="54750">MDINKNELKNSLKSASKNQNSVIIKLSFLEILYRKKLTNKYESDINRILDTLGLKGENIKEIKHKMIDKIDKIDIIYEENLVDENIGLEYFKNIRNDIHNILIDLSRYLTEISYYNNIYYDIISRSEFDSNIRINFEEFYKEIYSFLMKDETLLNQKISEIVWTIPIKISKKKYYDIIENSFKYSFKNSSKKKVDILFKRFKSIFNGTLEWGYVDSFDKYFRLSQYYKDIDYKKLSTQELEKEYISSGEVIKEIEILLDYIRELGMITNKFIIINILKNNMSSSEKKDITKFINEINKNSEETLKDRIDTMEKLLISSTKEYQDITKDIINSNINIDDDLQSLYSTTEKVIGYLKDYFIESEELIFSKDEIVDQSYLNKTIDNFIQFIERNVRNMDNVNRKIRMKKILSLLDTPFRTPDEFFDYLKSSIEFNNDKEEIKYIFNEIYTIISNYKERP</sequence>
<dbReference type="Proteomes" id="UP000724672">
    <property type="component" value="Unassembled WGS sequence"/>
</dbReference>
<organism evidence="1 2">
    <name type="scientific">Anaeromonas frigoriresistens</name>
    <dbReference type="NCBI Taxonomy" id="2683708"/>
    <lineage>
        <taxon>Bacteria</taxon>
        <taxon>Bacillati</taxon>
        <taxon>Bacillota</taxon>
        <taxon>Tissierellia</taxon>
        <taxon>Tissierellales</taxon>
        <taxon>Thermohalobacteraceae</taxon>
        <taxon>Anaeromonas</taxon>
    </lineage>
</organism>
<evidence type="ECO:0000313" key="1">
    <source>
        <dbReference type="EMBL" id="MBS4540162.1"/>
    </source>
</evidence>
<gene>
    <name evidence="1" type="ORF">GOQ27_16910</name>
</gene>
<comment type="caution">
    <text evidence="1">The sequence shown here is derived from an EMBL/GenBank/DDBJ whole genome shotgun (WGS) entry which is preliminary data.</text>
</comment>
<keyword evidence="2" id="KW-1185">Reference proteome</keyword>
<dbReference type="EMBL" id="WSFT01000053">
    <property type="protein sequence ID" value="MBS4540162.1"/>
    <property type="molecule type" value="Genomic_DNA"/>
</dbReference>
<dbReference type="RefSeq" id="WP_203368049.1">
    <property type="nucleotide sequence ID" value="NZ_WSFT01000053.1"/>
</dbReference>
<reference evidence="1" key="1">
    <citation type="submission" date="2019-12" db="EMBL/GenBank/DDBJ databases">
        <title>Clostridiaceae gen. nov. sp. nov., isolated from sediment in Xinjiang, China.</title>
        <authorList>
            <person name="Zhang R."/>
        </authorList>
    </citation>
    <scope>NUCLEOTIDE SEQUENCE</scope>
    <source>
        <strain evidence="1">D2Q-11</strain>
    </source>
</reference>
<protein>
    <submittedName>
        <fullName evidence="1">Uncharacterized protein</fullName>
    </submittedName>
</protein>
<proteinExistence type="predicted"/>